<dbReference type="GO" id="GO:0005829">
    <property type="term" value="C:cytosol"/>
    <property type="evidence" value="ECO:0007669"/>
    <property type="project" value="TreeGrafter"/>
</dbReference>
<dbReference type="InterPro" id="IPR010920">
    <property type="entry name" value="LSM_dom_sf"/>
</dbReference>
<reference evidence="5" key="1">
    <citation type="submission" date="2021-07" db="EMBL/GenBank/DDBJ databases">
        <authorList>
            <person name="Fernandez M."/>
            <person name="Pereira P."/>
            <person name="Torres Tejerizo G.A."/>
            <person name="Gonzalez P."/>
            <person name="Agostini E."/>
        </authorList>
    </citation>
    <scope>NUCLEOTIDE SEQUENCE</scope>
    <source>
        <strain evidence="5">SFC 500-1A</strain>
    </source>
</reference>
<dbReference type="EMBL" id="JAHWXT010000001">
    <property type="protein sequence ID" value="MCF0263628.1"/>
    <property type="molecule type" value="Genomic_DNA"/>
</dbReference>
<proteinExistence type="inferred from homology"/>
<dbReference type="GO" id="GO:0045974">
    <property type="term" value="P:regulation of translation, ncRNA-mediated"/>
    <property type="evidence" value="ECO:0007669"/>
    <property type="project" value="TreeGrafter"/>
</dbReference>
<dbReference type="CDD" id="cd01716">
    <property type="entry name" value="Hfq"/>
    <property type="match status" value="1"/>
</dbReference>
<dbReference type="PANTHER" id="PTHR34772">
    <property type="entry name" value="RNA-BINDING PROTEIN HFQ"/>
    <property type="match status" value="1"/>
</dbReference>
<feature type="domain" description="Sm" evidence="4">
    <location>
        <begin position="9"/>
        <end position="70"/>
    </location>
</feature>
<evidence type="ECO:0000256" key="3">
    <source>
        <dbReference type="HAMAP-Rule" id="MF_00436"/>
    </source>
</evidence>
<dbReference type="AlphaFoldDB" id="A0A8X8GEX9"/>
<evidence type="ECO:0000256" key="1">
    <source>
        <dbReference type="ARBA" id="ARBA00022884"/>
    </source>
</evidence>
<sequence length="125" mass="14565">MSKIQTLQDPLLNSLRKKHIPVFIFLTNGIKLQGHIESFDSYVVLLRNSVGQMQIIYKHSISTVLPTRHPRSNIKASLAKFDHQHSYNTFENDREYSFNSQNDFGYENGFNDDKHFEDISEDEST</sequence>
<keyword evidence="2 3" id="KW-0346">Stress response</keyword>
<dbReference type="PROSITE" id="PS52002">
    <property type="entry name" value="SM"/>
    <property type="match status" value="1"/>
</dbReference>
<evidence type="ECO:0000313" key="6">
    <source>
        <dbReference type="Proteomes" id="UP000887320"/>
    </source>
</evidence>
<dbReference type="Pfam" id="PF17209">
    <property type="entry name" value="Hfq"/>
    <property type="match status" value="1"/>
</dbReference>
<protein>
    <recommendedName>
        <fullName evidence="3">RNA-binding protein Hfq</fullName>
    </recommendedName>
</protein>
<gene>
    <name evidence="3 5" type="primary">hfq</name>
    <name evidence="5" type="ORF">KW868_03990</name>
</gene>
<dbReference type="RefSeq" id="WP_151956549.1">
    <property type="nucleotide sequence ID" value="NZ_BKVV01000012.1"/>
</dbReference>
<name>A0A8X8GEX9_ACIGI</name>
<evidence type="ECO:0000259" key="4">
    <source>
        <dbReference type="PROSITE" id="PS52002"/>
    </source>
</evidence>
<comment type="function">
    <text evidence="3">RNA chaperone that binds small regulatory RNA (sRNAs) and mRNAs to facilitate mRNA translational regulation in response to envelope stress, environmental stress and changes in metabolite concentrations. Also binds with high specificity to tRNAs.</text>
</comment>
<comment type="subunit">
    <text evidence="3">Homohexamer.</text>
</comment>
<dbReference type="Proteomes" id="UP000887320">
    <property type="component" value="Unassembled WGS sequence"/>
</dbReference>
<dbReference type="SUPFAM" id="SSF50182">
    <property type="entry name" value="Sm-like ribonucleoproteins"/>
    <property type="match status" value="1"/>
</dbReference>
<accession>A0A8X8GEX9</accession>
<dbReference type="PANTHER" id="PTHR34772:SF1">
    <property type="entry name" value="RNA-BINDING PROTEIN HFQ"/>
    <property type="match status" value="1"/>
</dbReference>
<evidence type="ECO:0000256" key="2">
    <source>
        <dbReference type="ARBA" id="ARBA00023016"/>
    </source>
</evidence>
<dbReference type="InterPro" id="IPR047575">
    <property type="entry name" value="Sm"/>
</dbReference>
<dbReference type="HAMAP" id="MF_00436">
    <property type="entry name" value="Hfq"/>
    <property type="match status" value="1"/>
</dbReference>
<dbReference type="GO" id="GO:0043487">
    <property type="term" value="P:regulation of RNA stability"/>
    <property type="evidence" value="ECO:0007669"/>
    <property type="project" value="TreeGrafter"/>
</dbReference>
<dbReference type="GO" id="GO:0006355">
    <property type="term" value="P:regulation of DNA-templated transcription"/>
    <property type="evidence" value="ECO:0007669"/>
    <property type="project" value="InterPro"/>
</dbReference>
<comment type="similarity">
    <text evidence="3">Belongs to the Hfq family.</text>
</comment>
<dbReference type="Gene3D" id="2.30.30.100">
    <property type="match status" value="1"/>
</dbReference>
<dbReference type="GO" id="GO:0003723">
    <property type="term" value="F:RNA binding"/>
    <property type="evidence" value="ECO:0007669"/>
    <property type="project" value="UniProtKB-UniRule"/>
</dbReference>
<organism evidence="5 6">
    <name type="scientific">Acinetobacter guillouiae</name>
    <name type="common">Acinetobacter genomosp. 11</name>
    <dbReference type="NCBI Taxonomy" id="106649"/>
    <lineage>
        <taxon>Bacteria</taxon>
        <taxon>Pseudomonadati</taxon>
        <taxon>Pseudomonadota</taxon>
        <taxon>Gammaproteobacteria</taxon>
        <taxon>Moraxellales</taxon>
        <taxon>Moraxellaceae</taxon>
        <taxon>Acinetobacter</taxon>
    </lineage>
</organism>
<dbReference type="NCBIfam" id="TIGR02383">
    <property type="entry name" value="Hfq"/>
    <property type="match status" value="1"/>
</dbReference>
<comment type="caution">
    <text evidence="5">The sequence shown here is derived from an EMBL/GenBank/DDBJ whole genome shotgun (WGS) entry which is preliminary data.</text>
</comment>
<dbReference type="NCBIfam" id="NF001602">
    <property type="entry name" value="PRK00395.1"/>
    <property type="match status" value="1"/>
</dbReference>
<evidence type="ECO:0000313" key="5">
    <source>
        <dbReference type="EMBL" id="MCF0263628.1"/>
    </source>
</evidence>
<dbReference type="InterPro" id="IPR005001">
    <property type="entry name" value="Hfq"/>
</dbReference>
<keyword evidence="1 3" id="KW-0694">RNA-binding</keyword>